<dbReference type="Proteomes" id="UP000007129">
    <property type="component" value="Unassembled WGS sequence"/>
</dbReference>
<evidence type="ECO:0000313" key="2">
    <source>
        <dbReference type="EMBL" id="EKG10146.1"/>
    </source>
</evidence>
<keyword evidence="1" id="KW-0812">Transmembrane</keyword>
<evidence type="ECO:0000313" key="3">
    <source>
        <dbReference type="Proteomes" id="UP000007129"/>
    </source>
</evidence>
<protein>
    <submittedName>
        <fullName evidence="2">Uncharacterized protein</fullName>
    </submittedName>
</protein>
<name>K2QJZ6_MACPH</name>
<comment type="caution">
    <text evidence="2">The sequence shown here is derived from an EMBL/GenBank/DDBJ whole genome shotgun (WGS) entry which is preliminary data.</text>
</comment>
<dbReference type="EMBL" id="AHHD01000526">
    <property type="protein sequence ID" value="EKG10146.1"/>
    <property type="molecule type" value="Genomic_DNA"/>
</dbReference>
<feature type="transmembrane region" description="Helical" evidence="1">
    <location>
        <begin position="80"/>
        <end position="106"/>
    </location>
</feature>
<sequence length="112" mass="12296">MDKTKLARILLSELKSARMLGIPGPSMDEARCVTRAMKDFWPMFVHFFLSVQLRGFSGSPGPIQSMTSGLAMDGLLEDVVTFYFIFFLVFCRGLKAGSAAAAFGLFTSSILK</sequence>
<keyword evidence="1" id="KW-1133">Transmembrane helix</keyword>
<evidence type="ECO:0000256" key="1">
    <source>
        <dbReference type="SAM" id="Phobius"/>
    </source>
</evidence>
<gene>
    <name evidence="2" type="ORF">MPH_12746</name>
</gene>
<accession>K2QJZ6</accession>
<dbReference type="AlphaFoldDB" id="K2QJZ6"/>
<proteinExistence type="predicted"/>
<dbReference type="InParanoid" id="K2QJZ6"/>
<dbReference type="VEuPathDB" id="FungiDB:MPH_12746"/>
<organism evidence="2 3">
    <name type="scientific">Macrophomina phaseolina (strain MS6)</name>
    <name type="common">Charcoal rot fungus</name>
    <dbReference type="NCBI Taxonomy" id="1126212"/>
    <lineage>
        <taxon>Eukaryota</taxon>
        <taxon>Fungi</taxon>
        <taxon>Dikarya</taxon>
        <taxon>Ascomycota</taxon>
        <taxon>Pezizomycotina</taxon>
        <taxon>Dothideomycetes</taxon>
        <taxon>Dothideomycetes incertae sedis</taxon>
        <taxon>Botryosphaeriales</taxon>
        <taxon>Botryosphaeriaceae</taxon>
        <taxon>Macrophomina</taxon>
    </lineage>
</organism>
<keyword evidence="1" id="KW-0472">Membrane</keyword>
<dbReference type="HOGENOM" id="CLU_2146343_0_0_1"/>
<reference evidence="2 3" key="1">
    <citation type="journal article" date="2012" name="BMC Genomics">
        <title>Tools to kill: Genome of one of the most destructive plant pathogenic fungi Macrophomina phaseolina.</title>
        <authorList>
            <person name="Islam M.S."/>
            <person name="Haque M.S."/>
            <person name="Islam M.M."/>
            <person name="Emdad E.M."/>
            <person name="Halim A."/>
            <person name="Hossen Q.M.M."/>
            <person name="Hossain M.Z."/>
            <person name="Ahmed B."/>
            <person name="Rahim S."/>
            <person name="Rahman M.S."/>
            <person name="Alam M.M."/>
            <person name="Hou S."/>
            <person name="Wan X."/>
            <person name="Saito J.A."/>
            <person name="Alam M."/>
        </authorList>
    </citation>
    <scope>NUCLEOTIDE SEQUENCE [LARGE SCALE GENOMIC DNA]</scope>
    <source>
        <strain evidence="2 3">MS6</strain>
    </source>
</reference>